<dbReference type="eggNOG" id="COG1216">
    <property type="taxonomic scope" value="Bacteria"/>
</dbReference>
<dbReference type="Gene3D" id="3.90.550.10">
    <property type="entry name" value="Spore Coat Polysaccharide Biosynthesis Protein SpsA, Chain A"/>
    <property type="match status" value="1"/>
</dbReference>
<reference evidence="1" key="1">
    <citation type="submission" date="2011-09" db="EMBL/GenBank/DDBJ databases">
        <title>The permanent draft genome of Mucilaginibacter paludis DSM 18603.</title>
        <authorList>
            <consortium name="US DOE Joint Genome Institute (JGI-PGF)"/>
            <person name="Lucas S."/>
            <person name="Han J."/>
            <person name="Lapidus A."/>
            <person name="Bruce D."/>
            <person name="Goodwin L."/>
            <person name="Pitluck S."/>
            <person name="Peters L."/>
            <person name="Kyrpides N."/>
            <person name="Mavromatis K."/>
            <person name="Ivanova N."/>
            <person name="Mikhailova N."/>
            <person name="Held B."/>
            <person name="Detter J.C."/>
            <person name="Tapia R."/>
            <person name="Han C."/>
            <person name="Land M."/>
            <person name="Hauser L."/>
            <person name="Markowitz V."/>
            <person name="Cheng J.-F."/>
            <person name="Hugenholtz P."/>
            <person name="Woyke T."/>
            <person name="Wu D."/>
            <person name="Tindall B."/>
            <person name="Brambilla E."/>
            <person name="Klenk H.-P."/>
            <person name="Eisen J.A."/>
        </authorList>
    </citation>
    <scope>NUCLEOTIDE SEQUENCE [LARGE SCALE GENOMIC DNA]</scope>
    <source>
        <strain evidence="1">DSM 18603</strain>
    </source>
</reference>
<dbReference type="EMBL" id="CM001403">
    <property type="protein sequence ID" value="EHQ27838.1"/>
    <property type="molecule type" value="Genomic_DNA"/>
</dbReference>
<dbReference type="InterPro" id="IPR029044">
    <property type="entry name" value="Nucleotide-diphossugar_trans"/>
</dbReference>
<dbReference type="Proteomes" id="UP000002774">
    <property type="component" value="Chromosome"/>
</dbReference>
<evidence type="ECO:0000313" key="1">
    <source>
        <dbReference type="EMBL" id="EHQ27838.1"/>
    </source>
</evidence>
<organism evidence="1 2">
    <name type="scientific">Mucilaginibacter paludis DSM 18603</name>
    <dbReference type="NCBI Taxonomy" id="714943"/>
    <lineage>
        <taxon>Bacteria</taxon>
        <taxon>Pseudomonadati</taxon>
        <taxon>Bacteroidota</taxon>
        <taxon>Sphingobacteriia</taxon>
        <taxon>Sphingobacteriales</taxon>
        <taxon>Sphingobacteriaceae</taxon>
        <taxon>Mucilaginibacter</taxon>
    </lineage>
</organism>
<proteinExistence type="predicted"/>
<dbReference type="RefSeq" id="WP_008508432.1">
    <property type="nucleotide sequence ID" value="NZ_CM001403.1"/>
</dbReference>
<dbReference type="STRING" id="714943.Mucpa_3740"/>
<dbReference type="HOGENOM" id="CLU_054735_1_0_10"/>
<accession>H1XZZ6</accession>
<sequence>MQHLAPIALFVYNRPEHTRRTLVYLKKNHLADESRLYIFSDAPKNNADAAKVDEVRQLIKQADGFKSIKVIERKQNLGLANSIIAGVTQLVNEYGKVIVFEDDLLTSPYTLTYFNQALDRYALDEQVMHIGAYMYPLKEAADLPETFFYRAASSWGWATWARAWKYFEPDVNKLIAEFDQASILQFSIEGNMNFWKQIQEFKSGKNNSWAIRWYASIFLRNGLTLNPAKSLIENIGNDGSGIHSNNEDIYKVQISKQAVTQFPTEISEHQTAYRAIKHFLKHRKGSLWQRGIRYLKQLQQKLNK</sequence>
<name>H1XZZ6_9SPHI</name>
<dbReference type="SUPFAM" id="SSF53448">
    <property type="entry name" value="Nucleotide-diphospho-sugar transferases"/>
    <property type="match status" value="1"/>
</dbReference>
<keyword evidence="2" id="KW-1185">Reference proteome</keyword>
<keyword evidence="1" id="KW-0808">Transferase</keyword>
<dbReference type="GO" id="GO:0016740">
    <property type="term" value="F:transferase activity"/>
    <property type="evidence" value="ECO:0007669"/>
    <property type="project" value="UniProtKB-KW"/>
</dbReference>
<gene>
    <name evidence="1" type="ORF">Mucpa_3740</name>
</gene>
<protein>
    <submittedName>
        <fullName evidence="1">Sugar transferase</fullName>
    </submittedName>
</protein>
<dbReference type="AlphaFoldDB" id="H1XZZ6"/>
<dbReference type="OrthoDB" id="9785375at2"/>
<evidence type="ECO:0000313" key="2">
    <source>
        <dbReference type="Proteomes" id="UP000002774"/>
    </source>
</evidence>